<dbReference type="FunFam" id="1.10.555.10:FF:000045">
    <property type="entry name" value="RhoGAP domain containing protein"/>
    <property type="match status" value="1"/>
</dbReference>
<sequence length="254" mass="29143">VDISDYPRYCHKQLAKISKTGAKRGLRKPTPDDIQQAEYHVFHPSMFGATLEDIMQRQESDFPSLKLPWILTTLAEAVLHHDGARTEGIFRVPGDIDEVNALKLRLDRYEPPDNVSDPHVPASLLKLWFRELNDPLIPAEALIFLLFVTLTFSTEKCIMNCDDATVATALILSLPEINRLVLSYLIRFLQIFSLMEVSSLTKMDVNNLAMVWAPNCLRNPSDNLQEVWENTRREMTFVRTLLWNLDTSYMEGVH</sequence>
<dbReference type="AlphaFoldDB" id="A7SKK0"/>
<dbReference type="PhylomeDB" id="A7SKK0"/>
<dbReference type="SUPFAM" id="SSF48350">
    <property type="entry name" value="GTPase activation domain, GAP"/>
    <property type="match status" value="1"/>
</dbReference>
<dbReference type="PANTHER" id="PTHR45876:SF8">
    <property type="entry name" value="FI04035P"/>
    <property type="match status" value="1"/>
</dbReference>
<proteinExistence type="predicted"/>
<dbReference type="GO" id="GO:0007165">
    <property type="term" value="P:signal transduction"/>
    <property type="evidence" value="ECO:0007669"/>
    <property type="project" value="InterPro"/>
</dbReference>
<feature type="non-terminal residue" evidence="2">
    <location>
        <position position="254"/>
    </location>
</feature>
<dbReference type="InParanoid" id="A7SKK0"/>
<organism evidence="2 3">
    <name type="scientific">Nematostella vectensis</name>
    <name type="common">Starlet sea anemone</name>
    <dbReference type="NCBI Taxonomy" id="45351"/>
    <lineage>
        <taxon>Eukaryota</taxon>
        <taxon>Metazoa</taxon>
        <taxon>Cnidaria</taxon>
        <taxon>Anthozoa</taxon>
        <taxon>Hexacorallia</taxon>
        <taxon>Actiniaria</taxon>
        <taxon>Edwardsiidae</taxon>
        <taxon>Nematostella</taxon>
    </lineage>
</organism>
<feature type="domain" description="Rho-GAP" evidence="1">
    <location>
        <begin position="49"/>
        <end position="249"/>
    </location>
</feature>
<dbReference type="OMA" id="QSITHYE"/>
<dbReference type="InterPro" id="IPR008936">
    <property type="entry name" value="Rho_GTPase_activation_prot"/>
</dbReference>
<dbReference type="InterPro" id="IPR000198">
    <property type="entry name" value="RhoGAP_dom"/>
</dbReference>
<dbReference type="EMBL" id="DS469688">
    <property type="protein sequence ID" value="EDO35782.1"/>
    <property type="molecule type" value="Genomic_DNA"/>
</dbReference>
<reference evidence="2 3" key="1">
    <citation type="journal article" date="2007" name="Science">
        <title>Sea anemone genome reveals ancestral eumetazoan gene repertoire and genomic organization.</title>
        <authorList>
            <person name="Putnam N.H."/>
            <person name="Srivastava M."/>
            <person name="Hellsten U."/>
            <person name="Dirks B."/>
            <person name="Chapman J."/>
            <person name="Salamov A."/>
            <person name="Terry A."/>
            <person name="Shapiro H."/>
            <person name="Lindquist E."/>
            <person name="Kapitonov V.V."/>
            <person name="Jurka J."/>
            <person name="Genikhovich G."/>
            <person name="Grigoriev I.V."/>
            <person name="Lucas S.M."/>
            <person name="Steele R.E."/>
            <person name="Finnerty J.R."/>
            <person name="Technau U."/>
            <person name="Martindale M.Q."/>
            <person name="Rokhsar D.S."/>
        </authorList>
    </citation>
    <scope>NUCLEOTIDE SEQUENCE [LARGE SCALE GENOMIC DNA]</scope>
    <source>
        <strain evidence="3">CH2 X CH6</strain>
    </source>
</reference>
<dbReference type="PANTHER" id="PTHR45876">
    <property type="entry name" value="FI04035P"/>
    <property type="match status" value="1"/>
</dbReference>
<evidence type="ECO:0000259" key="1">
    <source>
        <dbReference type="PROSITE" id="PS50238"/>
    </source>
</evidence>
<name>A7SKK0_NEMVE</name>
<keyword evidence="3" id="KW-1185">Reference proteome</keyword>
<dbReference type="PROSITE" id="PS50238">
    <property type="entry name" value="RHOGAP"/>
    <property type="match status" value="1"/>
</dbReference>
<dbReference type="SMART" id="SM00324">
    <property type="entry name" value="RhoGAP"/>
    <property type="match status" value="1"/>
</dbReference>
<evidence type="ECO:0000313" key="2">
    <source>
        <dbReference type="EMBL" id="EDO35782.1"/>
    </source>
</evidence>
<dbReference type="Pfam" id="PF00620">
    <property type="entry name" value="RhoGAP"/>
    <property type="match status" value="1"/>
</dbReference>
<protein>
    <recommendedName>
        <fullName evidence="1">Rho-GAP domain-containing protein</fullName>
    </recommendedName>
</protein>
<gene>
    <name evidence="2" type="ORF">NEMVEDRAFT_v1g121734</name>
</gene>
<dbReference type="HOGENOM" id="CLU_015883_3_1_1"/>
<evidence type="ECO:0000313" key="3">
    <source>
        <dbReference type="Proteomes" id="UP000001593"/>
    </source>
</evidence>
<dbReference type="Proteomes" id="UP000001593">
    <property type="component" value="Unassembled WGS sequence"/>
</dbReference>
<dbReference type="STRING" id="45351.A7SKK0"/>
<dbReference type="eggNOG" id="ENOG502QR6X">
    <property type="taxonomic scope" value="Eukaryota"/>
</dbReference>
<dbReference type="Gene3D" id="1.10.555.10">
    <property type="entry name" value="Rho GTPase activation protein"/>
    <property type="match status" value="1"/>
</dbReference>
<accession>A7SKK0</accession>